<dbReference type="OrthoDB" id="206201at2759"/>
<dbReference type="SUPFAM" id="SSF52743">
    <property type="entry name" value="Subtilisin-like"/>
    <property type="match status" value="1"/>
</dbReference>
<keyword evidence="4 5" id="KW-0720">Serine protease</keyword>
<dbReference type="OMA" id="CEYSPAR"/>
<name>Q00YL6_OSTTA</name>
<reference evidence="9" key="3">
    <citation type="submission" date="2017-04" db="EMBL/GenBank/DDBJ databases">
        <title>Population genomics of picophytoplankton unveils novel chromosome hypervariability.</title>
        <authorList>
            <consortium name="DOE Joint Genome Institute"/>
            <person name="Blanc-Mathieu R."/>
            <person name="Krasovec M."/>
            <person name="Hebrard M."/>
            <person name="Yau S."/>
            <person name="Desgranges E."/>
            <person name="Martin J."/>
            <person name="Schackwitz W."/>
            <person name="Kuo A."/>
            <person name="Salin G."/>
            <person name="Donnadieu C."/>
            <person name="Desdevises Y."/>
            <person name="Sanchez-Ferandin S."/>
            <person name="Moreau H."/>
            <person name="Rivals E."/>
            <person name="Grigoriev I.V."/>
            <person name="Grimsley N."/>
            <person name="Eyre-Walker A."/>
            <person name="Piganeau G."/>
        </authorList>
    </citation>
    <scope>NUCLEOTIDE SEQUENCE [LARGE SCALE GENOMIC DNA]</scope>
    <source>
        <strain evidence="9">RCC 1115</strain>
    </source>
</reference>
<keyword evidence="6" id="KW-0732">Signal</keyword>
<dbReference type="GO" id="GO:0004252">
    <property type="term" value="F:serine-type endopeptidase activity"/>
    <property type="evidence" value="ECO:0007669"/>
    <property type="project" value="UniProtKB-UniRule"/>
</dbReference>
<dbReference type="Proteomes" id="UP000009170">
    <property type="component" value="Unassembled WGS sequence"/>
</dbReference>
<evidence type="ECO:0000259" key="7">
    <source>
        <dbReference type="Pfam" id="PF00082"/>
    </source>
</evidence>
<protein>
    <submittedName>
        <fullName evidence="9">Extracellular serine proteinase</fullName>
    </submittedName>
    <submittedName>
        <fullName evidence="8">Peptidase S8, subtilisin-related</fullName>
    </submittedName>
</protein>
<evidence type="ECO:0000256" key="6">
    <source>
        <dbReference type="SAM" id="SignalP"/>
    </source>
</evidence>
<dbReference type="PROSITE" id="PS51892">
    <property type="entry name" value="SUBTILASE"/>
    <property type="match status" value="1"/>
</dbReference>
<dbReference type="RefSeq" id="XP_003082090.1">
    <property type="nucleotide sequence ID" value="XM_003082042.1"/>
</dbReference>
<dbReference type="Pfam" id="PF00082">
    <property type="entry name" value="Peptidase_S8"/>
    <property type="match status" value="1"/>
</dbReference>
<feature type="chain" id="PRO_5030174945" evidence="6">
    <location>
        <begin position="20"/>
        <end position="391"/>
    </location>
</feature>
<accession>Q00YL6</accession>
<evidence type="ECO:0000313" key="10">
    <source>
        <dbReference type="Proteomes" id="UP000009170"/>
    </source>
</evidence>
<dbReference type="EMBL" id="CAID01000011">
    <property type="protein sequence ID" value="CAL55893.1"/>
    <property type="molecule type" value="Genomic_DNA"/>
</dbReference>
<dbReference type="InterPro" id="IPR023827">
    <property type="entry name" value="Peptidase_S8_Asp-AS"/>
</dbReference>
<dbReference type="AlphaFoldDB" id="Q00YL6"/>
<reference evidence="8" key="2">
    <citation type="journal article" date="2014" name="BMC Genomics">
        <title>An improved genome of the model marine alga Ostreococcus tauri unfolds by assessing Illumina de novo assemblies.</title>
        <authorList>
            <person name="Blanc-Mathieu R."/>
            <person name="Verhelst B."/>
            <person name="Derelle E."/>
            <person name="Rombauts S."/>
            <person name="Bouget F.Y."/>
            <person name="Carre I."/>
            <person name="Chateau A."/>
            <person name="Eyre-Walker A."/>
            <person name="Grimsley N."/>
            <person name="Moreau H."/>
            <person name="Piegu B."/>
            <person name="Rivals E."/>
            <person name="Schackwitz W."/>
            <person name="Van de Peer Y."/>
            <person name="Piganeau G."/>
        </authorList>
    </citation>
    <scope>NUCLEOTIDE SEQUENCE</scope>
    <source>
        <strain evidence="8">RCC4221</strain>
    </source>
</reference>
<dbReference type="PROSITE" id="PS00136">
    <property type="entry name" value="SUBTILASE_ASP"/>
    <property type="match status" value="1"/>
</dbReference>
<accession>A0A1Y5IAD5</accession>
<dbReference type="EMBL" id="KZ155783">
    <property type="protein sequence ID" value="OUS46476.1"/>
    <property type="molecule type" value="Genomic_DNA"/>
</dbReference>
<evidence type="ECO:0000256" key="1">
    <source>
        <dbReference type="ARBA" id="ARBA00011073"/>
    </source>
</evidence>
<dbReference type="InterPro" id="IPR015500">
    <property type="entry name" value="Peptidase_S8_subtilisin-rel"/>
</dbReference>
<dbReference type="Proteomes" id="UP000195557">
    <property type="component" value="Unassembled WGS sequence"/>
</dbReference>
<dbReference type="InterPro" id="IPR050131">
    <property type="entry name" value="Peptidase_S8_subtilisin-like"/>
</dbReference>
<dbReference type="Gene3D" id="3.40.50.200">
    <property type="entry name" value="Peptidase S8/S53 domain"/>
    <property type="match status" value="1"/>
</dbReference>
<dbReference type="PANTHER" id="PTHR43806">
    <property type="entry name" value="PEPTIDASE S8"/>
    <property type="match status" value="1"/>
</dbReference>
<dbReference type="GO" id="GO:0005615">
    <property type="term" value="C:extracellular space"/>
    <property type="evidence" value="ECO:0007669"/>
    <property type="project" value="TreeGrafter"/>
</dbReference>
<dbReference type="GeneID" id="9835922"/>
<keyword evidence="10" id="KW-1185">Reference proteome</keyword>
<evidence type="ECO:0000256" key="5">
    <source>
        <dbReference type="PROSITE-ProRule" id="PRU01240"/>
    </source>
</evidence>
<organism evidence="8 10">
    <name type="scientific">Ostreococcus tauri</name>
    <name type="common">Marine green alga</name>
    <dbReference type="NCBI Taxonomy" id="70448"/>
    <lineage>
        <taxon>Eukaryota</taxon>
        <taxon>Viridiplantae</taxon>
        <taxon>Chlorophyta</taxon>
        <taxon>Mamiellophyceae</taxon>
        <taxon>Mamiellales</taxon>
        <taxon>Bathycoccaceae</taxon>
        <taxon>Ostreococcus</taxon>
    </lineage>
</organism>
<dbReference type="InterPro" id="IPR036852">
    <property type="entry name" value="Peptidase_S8/S53_dom_sf"/>
</dbReference>
<dbReference type="CDD" id="cd04077">
    <property type="entry name" value="Peptidases_S8_PCSK9_ProteinaseK_like"/>
    <property type="match status" value="1"/>
</dbReference>
<dbReference type="InterPro" id="IPR000209">
    <property type="entry name" value="Peptidase_S8/S53_dom"/>
</dbReference>
<dbReference type="PANTHER" id="PTHR43806:SF11">
    <property type="entry name" value="CEREVISIN-RELATED"/>
    <property type="match status" value="1"/>
</dbReference>
<dbReference type="KEGG" id="ota:OT_ostta11g02690"/>
<evidence type="ECO:0000256" key="2">
    <source>
        <dbReference type="ARBA" id="ARBA00022670"/>
    </source>
</evidence>
<comment type="similarity">
    <text evidence="1 5">Belongs to the peptidase S8 family.</text>
</comment>
<feature type="active site" description="Charge relay system" evidence="5">
    <location>
        <position position="337"/>
    </location>
</feature>
<dbReference type="InterPro" id="IPR034193">
    <property type="entry name" value="PCSK9_ProteinaseK-like"/>
</dbReference>
<keyword evidence="3 5" id="KW-0378">Hydrolase</keyword>
<feature type="domain" description="Peptidase S8/S53" evidence="7">
    <location>
        <begin position="139"/>
        <end position="372"/>
    </location>
</feature>
<dbReference type="PRINTS" id="PR00723">
    <property type="entry name" value="SUBTILISIN"/>
</dbReference>
<accession>A0A454Y191</accession>
<feature type="signal peptide" evidence="6">
    <location>
        <begin position="1"/>
        <end position="19"/>
    </location>
</feature>
<evidence type="ECO:0000256" key="3">
    <source>
        <dbReference type="ARBA" id="ARBA00022801"/>
    </source>
</evidence>
<dbReference type="GO" id="GO:0006508">
    <property type="term" value="P:proteolysis"/>
    <property type="evidence" value="ECO:0007669"/>
    <property type="project" value="UniProtKB-KW"/>
</dbReference>
<keyword evidence="2 5" id="KW-0645">Protease</keyword>
<evidence type="ECO:0000313" key="8">
    <source>
        <dbReference type="EMBL" id="CAL55893.1"/>
    </source>
</evidence>
<evidence type="ECO:0000256" key="4">
    <source>
        <dbReference type="ARBA" id="ARBA00022825"/>
    </source>
</evidence>
<dbReference type="FunFam" id="3.40.50.200:FF:000016">
    <property type="entry name" value="Proprotein convertase subtilisin/kexin type 9"/>
    <property type="match status" value="1"/>
</dbReference>
<evidence type="ECO:0000313" key="9">
    <source>
        <dbReference type="EMBL" id="OUS46476.1"/>
    </source>
</evidence>
<reference evidence="8 10" key="1">
    <citation type="journal article" date="2006" name="Proc. Natl. Acad. Sci. U.S.A.">
        <title>Genome analysis of the smallest free-living eukaryote Ostreococcus tauri unveils many unique features.</title>
        <authorList>
            <person name="Derelle E."/>
            <person name="Ferraz C."/>
            <person name="Rombauts S."/>
            <person name="Rouze P."/>
            <person name="Worden A.Z."/>
            <person name="Robbens S."/>
            <person name="Partensky F."/>
            <person name="Degroeve S."/>
            <person name="Echeynie S."/>
            <person name="Cooke R."/>
            <person name="Saeys Y."/>
            <person name="Wuyts J."/>
            <person name="Jabbari K."/>
            <person name="Bowler C."/>
            <person name="Panaud O."/>
            <person name="Piegu B."/>
            <person name="Ball S.G."/>
            <person name="Ral J.-P."/>
            <person name="Bouget F.-Y."/>
            <person name="Piganeau G."/>
            <person name="De Baets B."/>
            <person name="Picard A."/>
            <person name="Delseny M."/>
            <person name="Demaille J."/>
            <person name="Van de Peer Y."/>
            <person name="Moreau H."/>
        </authorList>
    </citation>
    <scope>NUCLEOTIDE SEQUENCE [LARGE SCALE GENOMIC DNA]</scope>
    <source>
        <strain evidence="8 10">OTTH0595</strain>
    </source>
</reference>
<dbReference type="STRING" id="70448.Q00YL6"/>
<feature type="active site" description="Charge relay system" evidence="5">
    <location>
        <position position="179"/>
    </location>
</feature>
<feature type="active site" description="Charge relay system" evidence="5">
    <location>
        <position position="145"/>
    </location>
</feature>
<gene>
    <name evidence="9" type="ORF">BE221DRAFT_168027</name>
    <name evidence="8" type="ORF">OT_ostta11g02690</name>
</gene>
<sequence length="391" mass="42303">MRRFLTTVVLTACVSRANAFSPRKSYVVSHEGDVDEMCDALEGNPQPSKILSKCHLWKLRIKCKNRMSLAKAFSLHLNSFEVDALRSCVPTLEFIEDGFDAVSRSGVSRSWGVDRMNQRMLPLDSVVLERDHEGFGSIVHVFILDTGVRRTHVEFRDQLFGAGSDFVDEDDIPDDCDGHGTHVASTVAQVAFARKTILHPIRVLDCYGNGDLTSLLRGLELVVEIMSKLEATAPAVVSLALGVKAGVWSGALERIVRELTDRGVLVVTASGNQNTDACTISPGNVEDSLTVSAVDERDARYGSGNTGPCVDLFAPGVNILGAEHESDTAYAFQSGTSMAVSHAVGAATRILSLAPDMPPRTTKRHLIATATRDVVRGSLLPNTPNALLYIK</sequence>
<dbReference type="InParanoid" id="Q00YL6"/>
<proteinExistence type="inferred from homology"/>